<accession>A0A7S0WN69</accession>
<dbReference type="AlphaFoldDB" id="A0A7S0WN69"/>
<dbReference type="PANTHER" id="PTHR35498">
    <property type="entry name" value="PROTEIN LOW PSII ACCUMULATION 1, CHLOROPLASTIC"/>
    <property type="match status" value="1"/>
</dbReference>
<gene>
    <name evidence="1" type="ORF">POBO1169_LOCUS12286</name>
</gene>
<protein>
    <submittedName>
        <fullName evidence="1">Uncharacterized protein</fullName>
    </submittedName>
</protein>
<sequence>MAALTVAVPMLSAQSLTVTRPHARVRSPNVGVSPCLSSRRADFASNKVSGMRMGTTHSRGERLRLVVRAQKEEYSNATKLRSEAQAPFRTARTFLFGGLAAAAGLGTFFAVARLAASVLGAPSAIPLPVALKDLGIDLGALAVCALVLKRDNEAKNKQLQRISREETLGRLQVELSNGRLVRLEQLRQFARPVIVAGTAEEVQQYMAAAEGSRAALLERGVIAVPVALDNVTPDLPELEEDAKRWRAAPVRLDAWKSWLSAQMADAKVSAGSAVYLSLRMDGRVRGSGKGCPPWERMAVQLPKTEGMWAGMGDGFDGFVGEQ</sequence>
<reference evidence="1" key="1">
    <citation type="submission" date="2021-01" db="EMBL/GenBank/DDBJ databases">
        <authorList>
            <person name="Corre E."/>
            <person name="Pelletier E."/>
            <person name="Niang G."/>
            <person name="Scheremetjew M."/>
            <person name="Finn R."/>
            <person name="Kale V."/>
            <person name="Holt S."/>
            <person name="Cochrane G."/>
            <person name="Meng A."/>
            <person name="Brown T."/>
            <person name="Cohen L."/>
        </authorList>
    </citation>
    <scope>NUCLEOTIDE SEQUENCE</scope>
    <source>
        <strain evidence="1">CCMP722</strain>
    </source>
</reference>
<dbReference type="InterPro" id="IPR021883">
    <property type="entry name" value="LPA1-like"/>
</dbReference>
<dbReference type="Pfam" id="PF11998">
    <property type="entry name" value="DUF3493"/>
    <property type="match status" value="1"/>
</dbReference>
<dbReference type="PANTHER" id="PTHR35498:SF1">
    <property type="entry name" value="LOW PSII ACCUMULATION-LIKE PROTEIN"/>
    <property type="match status" value="1"/>
</dbReference>
<dbReference type="EMBL" id="HBFA01024140">
    <property type="protein sequence ID" value="CAD8674520.1"/>
    <property type="molecule type" value="Transcribed_RNA"/>
</dbReference>
<name>A0A7S0WN69_9CHLO</name>
<evidence type="ECO:0000313" key="1">
    <source>
        <dbReference type="EMBL" id="CAD8674520.1"/>
    </source>
</evidence>
<organism evidence="1">
    <name type="scientific">Pyramimonas obovata</name>
    <dbReference type="NCBI Taxonomy" id="1411642"/>
    <lineage>
        <taxon>Eukaryota</taxon>
        <taxon>Viridiplantae</taxon>
        <taxon>Chlorophyta</taxon>
        <taxon>Pyramimonadophyceae</taxon>
        <taxon>Pyramimonadales</taxon>
        <taxon>Pyramimonadaceae</taxon>
        <taxon>Pyramimonas</taxon>
        <taxon>Pyramimonas incertae sedis</taxon>
    </lineage>
</organism>
<proteinExistence type="predicted"/>